<comment type="caution">
    <text evidence="1">The sequence shown here is derived from an EMBL/GenBank/DDBJ whole genome shotgun (WGS) entry which is preliminary data.</text>
</comment>
<dbReference type="RefSeq" id="WP_012450151.1">
    <property type="nucleotide sequence ID" value="NZ_CP010520.1"/>
</dbReference>
<dbReference type="Proteomes" id="UP000473681">
    <property type="component" value="Unassembled WGS sequence"/>
</dbReference>
<accession>A0A0L9YCJ5</accession>
<dbReference type="EMBL" id="SWVK01000009">
    <property type="protein sequence ID" value="NFN35144.1"/>
    <property type="molecule type" value="Genomic_DNA"/>
</dbReference>
<evidence type="ECO:0000313" key="3">
    <source>
        <dbReference type="Proteomes" id="UP000473681"/>
    </source>
</evidence>
<evidence type="ECO:0000313" key="2">
    <source>
        <dbReference type="EMBL" id="NFN35144.1"/>
    </source>
</evidence>
<evidence type="ECO:0000313" key="4">
    <source>
        <dbReference type="Proteomes" id="UP000476820"/>
    </source>
</evidence>
<protein>
    <submittedName>
        <fullName evidence="1">Uncharacterized protein</fullName>
    </submittedName>
</protein>
<name>A0A0L9YCJ5_CLOBO</name>
<proteinExistence type="predicted"/>
<dbReference type="EMBL" id="SWOV01000003">
    <property type="protein sequence ID" value="NFF86639.1"/>
    <property type="molecule type" value="Genomic_DNA"/>
</dbReference>
<reference evidence="3 4" key="1">
    <citation type="submission" date="2019-04" db="EMBL/GenBank/DDBJ databases">
        <title>Genome sequencing of Clostridium botulinum Groups I-IV and Clostridium butyricum.</title>
        <authorList>
            <person name="Brunt J."/>
            <person name="Van Vliet A.H.M."/>
            <person name="Stringer S.C."/>
            <person name="Carter A.T."/>
            <person name="Peck M.W."/>
        </authorList>
    </citation>
    <scope>NUCLEOTIDE SEQUENCE [LARGE SCALE GENOMIC DNA]</scope>
    <source>
        <strain evidence="1 4">1605</strain>
        <strain evidence="2 3">CB-K-33E</strain>
    </source>
</reference>
<gene>
    <name evidence="1" type="ORF">FC774_01770</name>
    <name evidence="2" type="ORF">FDB51_08370</name>
</gene>
<dbReference type="AlphaFoldDB" id="A0A0L9YCJ5"/>
<organism evidence="1 4">
    <name type="scientific">Clostridium botulinum</name>
    <dbReference type="NCBI Taxonomy" id="1491"/>
    <lineage>
        <taxon>Bacteria</taxon>
        <taxon>Bacillati</taxon>
        <taxon>Bacillota</taxon>
        <taxon>Clostridia</taxon>
        <taxon>Eubacteriales</taxon>
        <taxon>Clostridiaceae</taxon>
        <taxon>Clostridium</taxon>
    </lineage>
</organism>
<dbReference type="Proteomes" id="UP000476820">
    <property type="component" value="Unassembled WGS sequence"/>
</dbReference>
<sequence length="216" mass="25991">MNDAYVFKDDNRYGEYCDTVNIGDINVNFKPTEFIEKFIKSSYNIKKVNLNYTVLIGTYNLEDGKKIDYYYKPYITLEKDSEKNYENSVQKISMADMKKASEEAQIRRYDFIADYTYTRSKSNKRRSVVECEENPLLVKIIDNVIYNYERKFMRELNIISFESFFNKIVQEGEIEVKNIYNTYVKIHNTSYYKEKFKKIPSFKISKIGMEYFYSKY</sequence>
<evidence type="ECO:0000313" key="1">
    <source>
        <dbReference type="EMBL" id="NFF86639.1"/>
    </source>
</evidence>